<evidence type="ECO:0000256" key="1">
    <source>
        <dbReference type="ARBA" id="ARBA00001971"/>
    </source>
</evidence>
<comment type="cofactor">
    <cofactor evidence="1 8">
        <name>heme</name>
        <dbReference type="ChEBI" id="CHEBI:30413"/>
    </cofactor>
</comment>
<accession>A0A9W8Z3F4</accession>
<dbReference type="EMBL" id="JAPEVB010000001">
    <property type="protein sequence ID" value="KAJ4397171.1"/>
    <property type="molecule type" value="Genomic_DNA"/>
</dbReference>
<protein>
    <recommendedName>
        <fullName evidence="11">Cytochrome P450</fullName>
    </recommendedName>
</protein>
<dbReference type="InterPro" id="IPR002401">
    <property type="entry name" value="Cyt_P450_E_grp-I"/>
</dbReference>
<dbReference type="Gene3D" id="1.10.630.10">
    <property type="entry name" value="Cytochrome P450"/>
    <property type="match status" value="1"/>
</dbReference>
<evidence type="ECO:0008006" key="11">
    <source>
        <dbReference type="Google" id="ProtNLM"/>
    </source>
</evidence>
<keyword evidence="4 8" id="KW-0479">Metal-binding</keyword>
<dbReference type="PRINTS" id="PR00385">
    <property type="entry name" value="P450"/>
</dbReference>
<keyword evidence="5" id="KW-0560">Oxidoreductase</keyword>
<dbReference type="GO" id="GO:0020037">
    <property type="term" value="F:heme binding"/>
    <property type="evidence" value="ECO:0007669"/>
    <property type="project" value="InterPro"/>
</dbReference>
<evidence type="ECO:0000313" key="9">
    <source>
        <dbReference type="EMBL" id="KAJ4397171.1"/>
    </source>
</evidence>
<keyword evidence="7" id="KW-0503">Monooxygenase</keyword>
<name>A0A9W8Z3F4_9PEZI</name>
<dbReference type="CDD" id="cd11061">
    <property type="entry name" value="CYP67-like"/>
    <property type="match status" value="1"/>
</dbReference>
<keyword evidence="3 8" id="KW-0349">Heme</keyword>
<dbReference type="GO" id="GO:0016705">
    <property type="term" value="F:oxidoreductase activity, acting on paired donors, with incorporation or reduction of molecular oxygen"/>
    <property type="evidence" value="ECO:0007669"/>
    <property type="project" value="InterPro"/>
</dbReference>
<dbReference type="SUPFAM" id="SSF48264">
    <property type="entry name" value="Cytochrome P450"/>
    <property type="match status" value="1"/>
</dbReference>
<dbReference type="OrthoDB" id="6692864at2759"/>
<feature type="binding site" description="axial binding residue" evidence="8">
    <location>
        <position position="365"/>
    </location>
    <ligand>
        <name>heme</name>
        <dbReference type="ChEBI" id="CHEBI:30413"/>
    </ligand>
    <ligandPart>
        <name>Fe</name>
        <dbReference type="ChEBI" id="CHEBI:18248"/>
    </ligandPart>
</feature>
<dbReference type="AlphaFoldDB" id="A0A9W8Z3F4"/>
<keyword evidence="10" id="KW-1185">Reference proteome</keyword>
<dbReference type="PANTHER" id="PTHR24305:SF187">
    <property type="entry name" value="P450, PUTATIVE (EUROFUNG)-RELATED"/>
    <property type="match status" value="1"/>
</dbReference>
<dbReference type="GO" id="GO:0005506">
    <property type="term" value="F:iron ion binding"/>
    <property type="evidence" value="ECO:0007669"/>
    <property type="project" value="InterPro"/>
</dbReference>
<evidence type="ECO:0000256" key="6">
    <source>
        <dbReference type="ARBA" id="ARBA00023004"/>
    </source>
</evidence>
<dbReference type="Proteomes" id="UP001140453">
    <property type="component" value="Unassembled WGS sequence"/>
</dbReference>
<evidence type="ECO:0000256" key="8">
    <source>
        <dbReference type="PIRSR" id="PIRSR602401-1"/>
    </source>
</evidence>
<evidence type="ECO:0000256" key="4">
    <source>
        <dbReference type="ARBA" id="ARBA00022723"/>
    </source>
</evidence>
<proteinExistence type="inferred from homology"/>
<organism evidence="9 10">
    <name type="scientific">Gnomoniopsis smithogilvyi</name>
    <dbReference type="NCBI Taxonomy" id="1191159"/>
    <lineage>
        <taxon>Eukaryota</taxon>
        <taxon>Fungi</taxon>
        <taxon>Dikarya</taxon>
        <taxon>Ascomycota</taxon>
        <taxon>Pezizomycotina</taxon>
        <taxon>Sordariomycetes</taxon>
        <taxon>Sordariomycetidae</taxon>
        <taxon>Diaporthales</taxon>
        <taxon>Gnomoniaceae</taxon>
        <taxon>Gnomoniopsis</taxon>
    </lineage>
</organism>
<reference evidence="9" key="1">
    <citation type="submission" date="2022-10" db="EMBL/GenBank/DDBJ databases">
        <title>Tapping the CABI collections for fungal endophytes: first genome assemblies for Collariella, Neodidymelliopsis, Ascochyta clinopodiicola, Didymella pomorum, Didymosphaeria variabile, Neocosmospora piperis and Neocucurbitaria cava.</title>
        <authorList>
            <person name="Hill R."/>
        </authorList>
    </citation>
    <scope>NUCLEOTIDE SEQUENCE</scope>
    <source>
        <strain evidence="9">IMI 355082</strain>
    </source>
</reference>
<comment type="caution">
    <text evidence="9">The sequence shown here is derived from an EMBL/GenBank/DDBJ whole genome shotgun (WGS) entry which is preliminary data.</text>
</comment>
<evidence type="ECO:0000256" key="2">
    <source>
        <dbReference type="ARBA" id="ARBA00010617"/>
    </source>
</evidence>
<evidence type="ECO:0000256" key="5">
    <source>
        <dbReference type="ARBA" id="ARBA00023002"/>
    </source>
</evidence>
<dbReference type="GO" id="GO:0004497">
    <property type="term" value="F:monooxygenase activity"/>
    <property type="evidence" value="ECO:0007669"/>
    <property type="project" value="UniProtKB-KW"/>
</dbReference>
<dbReference type="PANTHER" id="PTHR24305">
    <property type="entry name" value="CYTOCHROME P450"/>
    <property type="match status" value="1"/>
</dbReference>
<gene>
    <name evidence="9" type="ORF">N0V93_001395</name>
</gene>
<evidence type="ECO:0000256" key="3">
    <source>
        <dbReference type="ARBA" id="ARBA00022617"/>
    </source>
</evidence>
<dbReference type="InterPro" id="IPR001128">
    <property type="entry name" value="Cyt_P450"/>
</dbReference>
<dbReference type="InterPro" id="IPR036396">
    <property type="entry name" value="Cyt_P450_sf"/>
</dbReference>
<dbReference type="PRINTS" id="PR00463">
    <property type="entry name" value="EP450I"/>
</dbReference>
<evidence type="ECO:0000256" key="7">
    <source>
        <dbReference type="ARBA" id="ARBA00023033"/>
    </source>
</evidence>
<dbReference type="InterPro" id="IPR050121">
    <property type="entry name" value="Cytochrome_P450_monoxygenase"/>
</dbReference>
<comment type="similarity">
    <text evidence="2">Belongs to the cytochrome P450 family.</text>
</comment>
<sequence>MMPNLTVSREELGACFAAGVFLHLAVFRYGEWDAHSFTLLEVAAFVKAVLSLFVYEVLAESTIDSIQHVMFWVSAAIVGLFSTLRDYEARVAAYTDELLCAVDRPKGQKLDVSKWFNYYSFDIMGDLAFGNSFNMLKDGKDSYFLSTTHTNMVLIGIFSATIGRWEYQRFQRFVRGLVRTRIENEPHVPDVFHWILSDYNTNHKPTWQDKENLVGDASLIVVAGSDTTAATLTCLFYHFALHPEVYKKLQKEVDDFFANEATSDDWESSSLGKLQYLQAVIDESLRLFPPVASGLQRQTPPQGVQIGDRWIPGNTIVMTPTYTLCRDPRTFPRGDEFIPERWTTQRELVKDATPNAPFSVGRFSCVGKQLGLNEVRRVTALIAHRYNVALAPGQTKEAFLSGIRDNFTLATPKLELTFSRRS</sequence>
<keyword evidence="6 8" id="KW-0408">Iron</keyword>
<dbReference type="Pfam" id="PF00067">
    <property type="entry name" value="p450"/>
    <property type="match status" value="1"/>
</dbReference>
<evidence type="ECO:0000313" key="10">
    <source>
        <dbReference type="Proteomes" id="UP001140453"/>
    </source>
</evidence>